<dbReference type="Gene3D" id="3.40.109.10">
    <property type="entry name" value="NADH Oxidase"/>
    <property type="match status" value="1"/>
</dbReference>
<dbReference type="GO" id="GO:0016491">
    <property type="term" value="F:oxidoreductase activity"/>
    <property type="evidence" value="ECO:0007669"/>
    <property type="project" value="InterPro"/>
</dbReference>
<evidence type="ECO:0000313" key="2">
    <source>
        <dbReference type="EMBL" id="GAT67064.1"/>
    </source>
</evidence>
<dbReference type="RefSeq" id="WP_068897178.1">
    <property type="nucleotide sequence ID" value="NZ_BDCX01000006.1"/>
</dbReference>
<dbReference type="EMBL" id="BDCX01000006">
    <property type="protein sequence ID" value="GAT67064.1"/>
    <property type="molecule type" value="Genomic_DNA"/>
</dbReference>
<reference evidence="2 3" key="1">
    <citation type="journal article" date="2016" name="Genome Announc.">
        <title>Draft Genome Sequence of Planomonospora sphaerica JCM9374, a Rare Actinomycete.</title>
        <authorList>
            <person name="Dohra H."/>
            <person name="Suzuki T."/>
            <person name="Inoue Y."/>
            <person name="Kodani S."/>
        </authorList>
    </citation>
    <scope>NUCLEOTIDE SEQUENCE [LARGE SCALE GENOMIC DNA]</scope>
    <source>
        <strain evidence="2 3">JCM 9374</strain>
    </source>
</reference>
<dbReference type="InterPro" id="IPR050627">
    <property type="entry name" value="Nitroreductase/BluB"/>
</dbReference>
<name>A0A161LHC7_9ACTN</name>
<dbReference type="PANTHER" id="PTHR23026:SF123">
    <property type="entry name" value="NAD(P)H NITROREDUCTASE RV3131-RELATED"/>
    <property type="match status" value="1"/>
</dbReference>
<dbReference type="PANTHER" id="PTHR23026">
    <property type="entry name" value="NADPH NITROREDUCTASE"/>
    <property type="match status" value="1"/>
</dbReference>
<dbReference type="InterPro" id="IPR000415">
    <property type="entry name" value="Nitroreductase-like"/>
</dbReference>
<dbReference type="Pfam" id="PF00881">
    <property type="entry name" value="Nitroreductase"/>
    <property type="match status" value="1"/>
</dbReference>
<feature type="domain" description="Nitroreductase" evidence="1">
    <location>
        <begin position="124"/>
        <end position="314"/>
    </location>
</feature>
<keyword evidence="3" id="KW-1185">Reference proteome</keyword>
<comment type="caution">
    <text evidence="2">The sequence shown here is derived from an EMBL/GenBank/DDBJ whole genome shotgun (WGS) entry which is preliminary data.</text>
</comment>
<sequence length="334" mass="36529">MNVHPARSTTPEETAFALRTAVEAAVQAPSVHNTQPWAFTIEGGEIRLDADSGRRLRVGDPAGRELLISCGAALLNARLALLKLGYEPRVRVLPDPDRPALLATIRIDGEAPPDEHTRLLHAQIERRRTHRAGFTDLPVPERLVEALVAQASAEGARLTPVRSEAAVRVLAALTGAAQDVQSQDRVFGLEVVRWARPPGSPRGDGVPAQAYPREVRTDPPFAQRDYARGHSWGHAADQFAATSAGVVAVLTTSGDSREEWLAAGQALQRVLLHAFAYGISAAFHSQALEMFHLREFLRQEICSGEYPQMIMRLGFTFDDTPGVRRPVSEVLEER</sequence>
<protein>
    <submittedName>
        <fullName evidence="2">Nitroreductase</fullName>
    </submittedName>
</protein>
<dbReference type="Proteomes" id="UP000077701">
    <property type="component" value="Unassembled WGS sequence"/>
</dbReference>
<dbReference type="NCBIfam" id="NF047509">
    <property type="entry name" value="Rv3131_FMN_oxido"/>
    <property type="match status" value="1"/>
</dbReference>
<dbReference type="AlphaFoldDB" id="A0A161LHC7"/>
<reference evidence="3" key="2">
    <citation type="submission" date="2016-04" db="EMBL/GenBank/DDBJ databases">
        <title>Planomonospora sphaerica JCM9374 whole genome shotgun sequence.</title>
        <authorList>
            <person name="Suzuki T."/>
            <person name="Dohra H."/>
            <person name="Kodani S."/>
        </authorList>
    </citation>
    <scope>NUCLEOTIDE SEQUENCE [LARGE SCALE GENOMIC DNA]</scope>
    <source>
        <strain evidence="3">JCM 9374</strain>
    </source>
</reference>
<dbReference type="InterPro" id="IPR029479">
    <property type="entry name" value="Nitroreductase"/>
</dbReference>
<organism evidence="2 3">
    <name type="scientific">Planomonospora sphaerica</name>
    <dbReference type="NCBI Taxonomy" id="161355"/>
    <lineage>
        <taxon>Bacteria</taxon>
        <taxon>Bacillati</taxon>
        <taxon>Actinomycetota</taxon>
        <taxon>Actinomycetes</taxon>
        <taxon>Streptosporangiales</taxon>
        <taxon>Streptosporangiaceae</taxon>
        <taxon>Planomonospora</taxon>
    </lineage>
</organism>
<dbReference type="OrthoDB" id="8156917at2"/>
<dbReference type="SUPFAM" id="SSF55469">
    <property type="entry name" value="FMN-dependent nitroreductase-like"/>
    <property type="match status" value="2"/>
</dbReference>
<dbReference type="STRING" id="161355.PS9374_02717"/>
<gene>
    <name evidence="2" type="ORF">PS9374_02717</name>
</gene>
<accession>A0A161LHC7</accession>
<evidence type="ECO:0000313" key="3">
    <source>
        <dbReference type="Proteomes" id="UP000077701"/>
    </source>
</evidence>
<evidence type="ECO:0000259" key="1">
    <source>
        <dbReference type="Pfam" id="PF00881"/>
    </source>
</evidence>
<proteinExistence type="predicted"/>